<name>A0A498Q8X6_9MYCO</name>
<dbReference type="AlphaFoldDB" id="A0A498Q8X6"/>
<feature type="domain" description="Helicase ATP-binding" evidence="5">
    <location>
        <begin position="74"/>
        <end position="233"/>
    </location>
</feature>
<dbReference type="GO" id="GO:0004386">
    <property type="term" value="F:helicase activity"/>
    <property type="evidence" value="ECO:0007669"/>
    <property type="project" value="UniProtKB-KW"/>
</dbReference>
<evidence type="ECO:0000259" key="6">
    <source>
        <dbReference type="PROSITE" id="PS51194"/>
    </source>
</evidence>
<dbReference type="GO" id="GO:0016787">
    <property type="term" value="F:hydrolase activity"/>
    <property type="evidence" value="ECO:0007669"/>
    <property type="project" value="UniProtKB-KW"/>
</dbReference>
<dbReference type="EMBL" id="UPHQ01000192">
    <property type="protein sequence ID" value="VBA41761.1"/>
    <property type="molecule type" value="Genomic_DNA"/>
</dbReference>
<dbReference type="Gene3D" id="3.40.50.300">
    <property type="entry name" value="P-loop containing nucleotide triphosphate hydrolases"/>
    <property type="match status" value="1"/>
</dbReference>
<dbReference type="SMART" id="SM00490">
    <property type="entry name" value="HELICc"/>
    <property type="match status" value="1"/>
</dbReference>
<dbReference type="CDD" id="cd18011">
    <property type="entry name" value="DEXDc_RapA"/>
    <property type="match status" value="1"/>
</dbReference>
<dbReference type="SUPFAM" id="SSF52540">
    <property type="entry name" value="P-loop containing nucleoside triphosphate hydrolases"/>
    <property type="match status" value="2"/>
</dbReference>
<dbReference type="PANTHER" id="PTHR10799">
    <property type="entry name" value="SNF2/RAD54 HELICASE FAMILY"/>
    <property type="match status" value="1"/>
</dbReference>
<accession>A0A498Q8X6</accession>
<evidence type="ECO:0000256" key="1">
    <source>
        <dbReference type="ARBA" id="ARBA00022741"/>
    </source>
</evidence>
<dbReference type="GO" id="GO:0005524">
    <property type="term" value="F:ATP binding"/>
    <property type="evidence" value="ECO:0007669"/>
    <property type="project" value="UniProtKB-KW"/>
</dbReference>
<dbReference type="InterPro" id="IPR049730">
    <property type="entry name" value="SNF2/RAD54-like_C"/>
</dbReference>
<sequence length="591" mass="64863">MTVTIAAEETSTSELTAYLPLLARLRNGAREQPDWPAIVDDAVKVWARPGFDTFLAVPRLRFEPFDYQLRAARTVLQRMRGRGILADEVGLGKTIEAGLVASELRMRGLADRVLVVVPAGLVDQWRDELERKFGLPTTIVQSGSTPAAELGMDRPVTIASLAAARRDPLLGRLTETDWDLVIFDEAHRLRNPRSASGKLARCLRARYLLMLTATPVENKLSDLYQLVSLVAPGLLGTPAQFRAKHGAASVDSRPHNLEELRVRTNEVMVRHRRSEVAVMLPPRLAETILVTPGADEAGLYADIVRRVRAAARRFPDGSGLNRFALRGLTRLAGSSPGAAAPTLAKLGWNDLAERARAIREPDKVRVLVELLARHVGRGEKVLVFTGFRQTLDVLTAAVKEAGLSSALYHGSLTRSEKEAAIAAFRAETPILLSTESAGEGRNLQFCHVMVNFDLPWNPMQIEQRLGRLHRVGQEHDVTLTNLVCRGSVEQKIMYVLEAKINLFELVVGELDMILGRIDDDFDFENEVFDAFVDAVDDDEFERRLDVLGNALAEAGRSYVKSREDVDLLVATASAAQPGAAGRRSANAGAAS</sequence>
<evidence type="ECO:0000256" key="2">
    <source>
        <dbReference type="ARBA" id="ARBA00022801"/>
    </source>
</evidence>
<protein>
    <submittedName>
        <fullName evidence="7">RNA polymerase-associated protein RapA</fullName>
        <ecNumber evidence="7">3.6.4.-</ecNumber>
    </submittedName>
</protein>
<organism evidence="7 8">
    <name type="scientific">Mycobacterium innocens</name>
    <dbReference type="NCBI Taxonomy" id="2341083"/>
    <lineage>
        <taxon>Bacteria</taxon>
        <taxon>Bacillati</taxon>
        <taxon>Actinomycetota</taxon>
        <taxon>Actinomycetes</taxon>
        <taxon>Mycobacteriales</taxon>
        <taxon>Mycobacteriaceae</taxon>
        <taxon>Mycobacterium</taxon>
    </lineage>
</organism>
<keyword evidence="4" id="KW-0067">ATP-binding</keyword>
<dbReference type="Pfam" id="PF00271">
    <property type="entry name" value="Helicase_C"/>
    <property type="match status" value="1"/>
</dbReference>
<keyword evidence="2 7" id="KW-0378">Hydrolase</keyword>
<dbReference type="InterPro" id="IPR038718">
    <property type="entry name" value="SNF2-like_sf"/>
</dbReference>
<dbReference type="InterPro" id="IPR057342">
    <property type="entry name" value="DEXDc_RapA"/>
</dbReference>
<dbReference type="RefSeq" id="WP_167470661.1">
    <property type="nucleotide sequence ID" value="NZ_UPHQ01000192.1"/>
</dbReference>
<keyword evidence="8" id="KW-1185">Reference proteome</keyword>
<evidence type="ECO:0000313" key="7">
    <source>
        <dbReference type="EMBL" id="VBA41761.1"/>
    </source>
</evidence>
<evidence type="ECO:0000259" key="5">
    <source>
        <dbReference type="PROSITE" id="PS51192"/>
    </source>
</evidence>
<evidence type="ECO:0000256" key="4">
    <source>
        <dbReference type="ARBA" id="ARBA00022840"/>
    </source>
</evidence>
<reference evidence="7 8" key="1">
    <citation type="submission" date="2018-09" db="EMBL/GenBank/DDBJ databases">
        <authorList>
            <person name="Tagini F."/>
        </authorList>
    </citation>
    <scope>NUCLEOTIDE SEQUENCE [LARGE SCALE GENOMIC DNA]</scope>
    <source>
        <strain evidence="7 8">MK13</strain>
    </source>
</reference>
<dbReference type="InterPro" id="IPR001650">
    <property type="entry name" value="Helicase_C-like"/>
</dbReference>
<proteinExistence type="predicted"/>
<dbReference type="PROSITE" id="PS51194">
    <property type="entry name" value="HELICASE_CTER"/>
    <property type="match status" value="1"/>
</dbReference>
<keyword evidence="3" id="KW-0347">Helicase</keyword>
<gene>
    <name evidence="7" type="primary">rapA_1</name>
    <name evidence="7" type="ORF">LAUMK13_03712</name>
</gene>
<feature type="domain" description="Helicase C-terminal" evidence="6">
    <location>
        <begin position="362"/>
        <end position="513"/>
    </location>
</feature>
<evidence type="ECO:0000313" key="8">
    <source>
        <dbReference type="Proteomes" id="UP000267289"/>
    </source>
</evidence>
<dbReference type="SMART" id="SM00487">
    <property type="entry name" value="DEXDc"/>
    <property type="match status" value="1"/>
</dbReference>
<dbReference type="InterPro" id="IPR000330">
    <property type="entry name" value="SNF2_N"/>
</dbReference>
<dbReference type="InterPro" id="IPR027417">
    <property type="entry name" value="P-loop_NTPase"/>
</dbReference>
<dbReference type="Gene3D" id="3.40.50.10810">
    <property type="entry name" value="Tandem AAA-ATPase domain"/>
    <property type="match status" value="1"/>
</dbReference>
<keyword evidence="1" id="KW-0547">Nucleotide-binding</keyword>
<dbReference type="EC" id="3.6.4.-" evidence="7"/>
<dbReference type="Pfam" id="PF00176">
    <property type="entry name" value="SNF2-rel_dom"/>
    <property type="match status" value="1"/>
</dbReference>
<dbReference type="Proteomes" id="UP000267289">
    <property type="component" value="Unassembled WGS sequence"/>
</dbReference>
<dbReference type="PROSITE" id="PS51192">
    <property type="entry name" value="HELICASE_ATP_BIND_1"/>
    <property type="match status" value="1"/>
</dbReference>
<evidence type="ECO:0000256" key="3">
    <source>
        <dbReference type="ARBA" id="ARBA00022806"/>
    </source>
</evidence>
<dbReference type="CDD" id="cd18793">
    <property type="entry name" value="SF2_C_SNF"/>
    <property type="match status" value="1"/>
</dbReference>
<dbReference type="InterPro" id="IPR014001">
    <property type="entry name" value="Helicase_ATP-bd"/>
</dbReference>